<protein>
    <submittedName>
        <fullName evidence="6">LacI family DNA-binding transcriptional regulator</fullName>
    </submittedName>
</protein>
<organism evidence="6 7">
    <name type="scientific">Sinomonas terricola</name>
    <dbReference type="NCBI Taxonomy" id="3110330"/>
    <lineage>
        <taxon>Bacteria</taxon>
        <taxon>Bacillati</taxon>
        <taxon>Actinomycetota</taxon>
        <taxon>Actinomycetes</taxon>
        <taxon>Micrococcales</taxon>
        <taxon>Micrococcaceae</taxon>
        <taxon>Sinomonas</taxon>
    </lineage>
</organism>
<dbReference type="EMBL" id="JAYGGQ010000010">
    <property type="protein sequence ID" value="MEA5455750.1"/>
    <property type="molecule type" value="Genomic_DNA"/>
</dbReference>
<dbReference type="SUPFAM" id="SSF53822">
    <property type="entry name" value="Periplasmic binding protein-like I"/>
    <property type="match status" value="1"/>
</dbReference>
<evidence type="ECO:0000256" key="3">
    <source>
        <dbReference type="ARBA" id="ARBA00023125"/>
    </source>
</evidence>
<dbReference type="Gene3D" id="3.40.50.2300">
    <property type="match status" value="2"/>
</dbReference>
<dbReference type="InterPro" id="IPR028082">
    <property type="entry name" value="Peripla_BP_I"/>
</dbReference>
<gene>
    <name evidence="6" type="ORF">SPF06_13530</name>
</gene>
<comment type="caution">
    <text evidence="6">The sequence shown here is derived from an EMBL/GenBank/DDBJ whole genome shotgun (WGS) entry which is preliminary data.</text>
</comment>
<dbReference type="CDD" id="cd01392">
    <property type="entry name" value="HTH_LacI"/>
    <property type="match status" value="1"/>
</dbReference>
<dbReference type="InterPro" id="IPR000843">
    <property type="entry name" value="HTH_LacI"/>
</dbReference>
<dbReference type="InterPro" id="IPR046335">
    <property type="entry name" value="LacI/GalR-like_sensor"/>
</dbReference>
<dbReference type="CDD" id="cd06288">
    <property type="entry name" value="PBP1_sucrose_transcription_regulator"/>
    <property type="match status" value="1"/>
</dbReference>
<sequence>MTKGRGAGGRRPTMRDVARAAGVSPTAVSFVLNDRSDARIGKEARARILAAVEDLGFRPDVTARQLRLRRTETIGFITDGIASSPFAGQIVRAAHDVAWATGRLVFLVNTMGDADVEAAAVRELVDRRVDGLIYAGTVMRERAVPPEMASLPAVLVNALARSGSPQLPAVVPDERHGGELAAQCLIDAGHREIVYLAGDEREWATLERTQAFRDRMRAAGLPVSDDAVTFGPYMIDSGYERATAVLSGTNRPSALLCGNDRIAVGALLAAQALGLEVPRDVSLVGYDDQEELADRVRPALTTVSLPHYRMGELGTKALLALIDGEAVPARQNVRGELIERGSVAPPAPR</sequence>
<dbReference type="PANTHER" id="PTHR30146">
    <property type="entry name" value="LACI-RELATED TRANSCRIPTIONAL REPRESSOR"/>
    <property type="match status" value="1"/>
</dbReference>
<keyword evidence="4" id="KW-0804">Transcription</keyword>
<dbReference type="InterPro" id="IPR010982">
    <property type="entry name" value="Lambda_DNA-bd_dom_sf"/>
</dbReference>
<keyword evidence="3 6" id="KW-0238">DNA-binding</keyword>
<keyword evidence="1" id="KW-0678">Repressor</keyword>
<evidence type="ECO:0000259" key="5">
    <source>
        <dbReference type="PROSITE" id="PS50932"/>
    </source>
</evidence>
<dbReference type="RefSeq" id="WP_323279630.1">
    <property type="nucleotide sequence ID" value="NZ_JAYGGQ010000010.1"/>
</dbReference>
<dbReference type="PROSITE" id="PS50932">
    <property type="entry name" value="HTH_LACI_2"/>
    <property type="match status" value="1"/>
</dbReference>
<evidence type="ECO:0000313" key="7">
    <source>
        <dbReference type="Proteomes" id="UP001304769"/>
    </source>
</evidence>
<keyword evidence="7" id="KW-1185">Reference proteome</keyword>
<dbReference type="Gene3D" id="1.10.260.40">
    <property type="entry name" value="lambda repressor-like DNA-binding domains"/>
    <property type="match status" value="1"/>
</dbReference>
<dbReference type="GO" id="GO:0003677">
    <property type="term" value="F:DNA binding"/>
    <property type="evidence" value="ECO:0007669"/>
    <property type="project" value="UniProtKB-KW"/>
</dbReference>
<dbReference type="PANTHER" id="PTHR30146:SF148">
    <property type="entry name" value="HTH-TYPE TRANSCRIPTIONAL REPRESSOR PURR-RELATED"/>
    <property type="match status" value="1"/>
</dbReference>
<dbReference type="Proteomes" id="UP001304769">
    <property type="component" value="Unassembled WGS sequence"/>
</dbReference>
<dbReference type="Pfam" id="PF13377">
    <property type="entry name" value="Peripla_BP_3"/>
    <property type="match status" value="1"/>
</dbReference>
<name>A0ABU5T885_9MICC</name>
<dbReference type="Pfam" id="PF00356">
    <property type="entry name" value="LacI"/>
    <property type="match status" value="1"/>
</dbReference>
<proteinExistence type="predicted"/>
<evidence type="ECO:0000313" key="6">
    <source>
        <dbReference type="EMBL" id="MEA5455750.1"/>
    </source>
</evidence>
<dbReference type="PROSITE" id="PS00356">
    <property type="entry name" value="HTH_LACI_1"/>
    <property type="match status" value="1"/>
</dbReference>
<dbReference type="SMART" id="SM00354">
    <property type="entry name" value="HTH_LACI"/>
    <property type="match status" value="1"/>
</dbReference>
<accession>A0ABU5T885</accession>
<dbReference type="SUPFAM" id="SSF47413">
    <property type="entry name" value="lambda repressor-like DNA-binding domains"/>
    <property type="match status" value="1"/>
</dbReference>
<feature type="domain" description="HTH lacI-type" evidence="5">
    <location>
        <begin position="12"/>
        <end position="68"/>
    </location>
</feature>
<evidence type="ECO:0000256" key="2">
    <source>
        <dbReference type="ARBA" id="ARBA00023015"/>
    </source>
</evidence>
<evidence type="ECO:0000256" key="1">
    <source>
        <dbReference type="ARBA" id="ARBA00022491"/>
    </source>
</evidence>
<reference evidence="6 7" key="1">
    <citation type="submission" date="2023-12" db="EMBL/GenBank/DDBJ databases">
        <title>Sinomonas terricola sp. nov, isolated from litchi orchard soil in Guangdong, PR China.</title>
        <authorList>
            <person name="Jiaxin W."/>
            <person name="Yang Z."/>
            <person name="Honghui Z."/>
        </authorList>
    </citation>
    <scope>NUCLEOTIDE SEQUENCE [LARGE SCALE GENOMIC DNA]</scope>
    <source>
        <strain evidence="6 7">JGH33</strain>
    </source>
</reference>
<evidence type="ECO:0000256" key="4">
    <source>
        <dbReference type="ARBA" id="ARBA00023163"/>
    </source>
</evidence>
<keyword evidence="2" id="KW-0805">Transcription regulation</keyword>